<keyword evidence="2" id="KW-1185">Reference proteome</keyword>
<organism evidence="1 2">
    <name type="scientific">Caerostris extrusa</name>
    <name type="common">Bark spider</name>
    <name type="synonym">Caerostris bankana</name>
    <dbReference type="NCBI Taxonomy" id="172846"/>
    <lineage>
        <taxon>Eukaryota</taxon>
        <taxon>Metazoa</taxon>
        <taxon>Ecdysozoa</taxon>
        <taxon>Arthropoda</taxon>
        <taxon>Chelicerata</taxon>
        <taxon>Arachnida</taxon>
        <taxon>Araneae</taxon>
        <taxon>Araneomorphae</taxon>
        <taxon>Entelegynae</taxon>
        <taxon>Araneoidea</taxon>
        <taxon>Araneidae</taxon>
        <taxon>Caerostris</taxon>
    </lineage>
</organism>
<dbReference type="AlphaFoldDB" id="A0AAV4U411"/>
<reference evidence="1 2" key="1">
    <citation type="submission" date="2021-06" db="EMBL/GenBank/DDBJ databases">
        <title>Caerostris extrusa draft genome.</title>
        <authorList>
            <person name="Kono N."/>
            <person name="Arakawa K."/>
        </authorList>
    </citation>
    <scope>NUCLEOTIDE SEQUENCE [LARGE SCALE GENOMIC DNA]</scope>
</reference>
<accession>A0AAV4U411</accession>
<evidence type="ECO:0000313" key="2">
    <source>
        <dbReference type="Proteomes" id="UP001054945"/>
    </source>
</evidence>
<comment type="caution">
    <text evidence="1">The sequence shown here is derived from an EMBL/GenBank/DDBJ whole genome shotgun (WGS) entry which is preliminary data.</text>
</comment>
<protein>
    <submittedName>
        <fullName evidence="1">Uncharacterized protein</fullName>
    </submittedName>
</protein>
<dbReference type="EMBL" id="BPLR01012253">
    <property type="protein sequence ID" value="GIY52538.1"/>
    <property type="molecule type" value="Genomic_DNA"/>
</dbReference>
<evidence type="ECO:0000313" key="1">
    <source>
        <dbReference type="EMBL" id="GIY52538.1"/>
    </source>
</evidence>
<gene>
    <name evidence="1" type="ORF">CEXT_719141</name>
</gene>
<name>A0AAV4U411_CAEEX</name>
<dbReference type="Proteomes" id="UP001054945">
    <property type="component" value="Unassembled WGS sequence"/>
</dbReference>
<sequence>MPFENSVAPSLTLRDIRYAGDTALHELTAPSFTLSQNLSRLNDDNANTSSATESITSWTFWHVSAMKFARPCIASIKPLIFPRALHRDRCSPH</sequence>
<proteinExistence type="predicted"/>